<dbReference type="AlphaFoldDB" id="G5SLZ0"/>
<evidence type="ECO:0000313" key="2">
    <source>
        <dbReference type="Proteomes" id="UP000003598"/>
    </source>
</evidence>
<evidence type="ECO:0000313" key="1">
    <source>
        <dbReference type="EMBL" id="EHH01906.1"/>
    </source>
</evidence>
<dbReference type="EMBL" id="AFFY01000003">
    <property type="protein sequence ID" value="EHH01906.1"/>
    <property type="molecule type" value="Genomic_DNA"/>
</dbReference>
<dbReference type="HOGENOM" id="CLU_3186795_0_0_10"/>
<organism evidence="1 2">
    <name type="scientific">Paraprevotella clara YIT 11840</name>
    <dbReference type="NCBI Taxonomy" id="762968"/>
    <lineage>
        <taxon>Bacteria</taxon>
        <taxon>Pseudomonadati</taxon>
        <taxon>Bacteroidota</taxon>
        <taxon>Bacteroidia</taxon>
        <taxon>Bacteroidales</taxon>
        <taxon>Prevotellaceae</taxon>
        <taxon>Paraprevotella</taxon>
    </lineage>
</organism>
<dbReference type="Proteomes" id="UP000003598">
    <property type="component" value="Unassembled WGS sequence"/>
</dbReference>
<reference evidence="1 2" key="1">
    <citation type="submission" date="2011-03" db="EMBL/GenBank/DDBJ databases">
        <authorList>
            <person name="Weinstock G."/>
            <person name="Sodergren E."/>
            <person name="Clifton S."/>
            <person name="Fulton L."/>
            <person name="Fulton B."/>
            <person name="Courtney L."/>
            <person name="Fronick C."/>
            <person name="Harrison M."/>
            <person name="Strong C."/>
            <person name="Farmer C."/>
            <person name="Delahaunty K."/>
            <person name="Markovic C."/>
            <person name="Hall O."/>
            <person name="Minx P."/>
            <person name="Tomlinson C."/>
            <person name="Mitreva M."/>
            <person name="Hou S."/>
            <person name="Chen J."/>
            <person name="Wollam A."/>
            <person name="Pepin K.H."/>
            <person name="Johnson M."/>
            <person name="Bhonagiri V."/>
            <person name="Zhang X."/>
            <person name="Suruliraj S."/>
            <person name="Warren W."/>
            <person name="Chinwalla A."/>
            <person name="Mardis E.R."/>
            <person name="Wilson R.K."/>
        </authorList>
    </citation>
    <scope>NUCLEOTIDE SEQUENCE [LARGE SCALE GENOMIC DNA]</scope>
    <source>
        <strain evidence="1 2">YIT 11840</strain>
    </source>
</reference>
<comment type="caution">
    <text evidence="1">The sequence shown here is derived from an EMBL/GenBank/DDBJ whole genome shotgun (WGS) entry which is preliminary data.</text>
</comment>
<dbReference type="PATRIC" id="fig|762968.3.peg.325"/>
<accession>G5SLZ0</accession>
<protein>
    <submittedName>
        <fullName evidence="1">Uncharacterized protein</fullName>
    </submittedName>
</protein>
<name>G5SLZ0_9BACT</name>
<gene>
    <name evidence="1" type="ORF">HMPREF9441_00362</name>
</gene>
<keyword evidence="2" id="KW-1185">Reference proteome</keyword>
<sequence>MFLENPLEGRFRGGCRRNKGGFLFHFRVKCGTAFGGIQEILKEKYS</sequence>
<proteinExistence type="predicted"/>